<proteinExistence type="inferred from homology"/>
<evidence type="ECO:0000256" key="3">
    <source>
        <dbReference type="ARBA" id="ARBA00023242"/>
    </source>
</evidence>
<dbReference type="PANTHER" id="PTHR45721:SF11">
    <property type="entry name" value="LAMIN DM0-RELATED"/>
    <property type="match status" value="1"/>
</dbReference>
<evidence type="ECO:0000256" key="2">
    <source>
        <dbReference type="ARBA" id="ARBA00023054"/>
    </source>
</evidence>
<evidence type="ECO:0008006" key="12">
    <source>
        <dbReference type="Google" id="ProtNLM"/>
    </source>
</evidence>
<dbReference type="SUPFAM" id="SSF74853">
    <property type="entry name" value="Lamin A/C globular tail domain"/>
    <property type="match status" value="1"/>
</dbReference>
<feature type="region of interest" description="Disordered" evidence="7">
    <location>
        <begin position="554"/>
        <end position="582"/>
    </location>
</feature>
<dbReference type="GO" id="GO:0030833">
    <property type="term" value="P:regulation of actin filament polymerization"/>
    <property type="evidence" value="ECO:0007669"/>
    <property type="project" value="UniProtKB-ARBA"/>
</dbReference>
<dbReference type="SMART" id="SM01391">
    <property type="entry name" value="Filament"/>
    <property type="match status" value="1"/>
</dbReference>
<dbReference type="PROSITE" id="PS51842">
    <property type="entry name" value="IF_ROD_2"/>
    <property type="match status" value="1"/>
</dbReference>
<keyword evidence="1 5" id="KW-0403">Intermediate filament</keyword>
<evidence type="ECO:0000256" key="1">
    <source>
        <dbReference type="ARBA" id="ARBA00022754"/>
    </source>
</evidence>
<dbReference type="InterPro" id="IPR018039">
    <property type="entry name" value="IF_conserved"/>
</dbReference>
<feature type="coiled-coil region" evidence="6">
    <location>
        <begin position="63"/>
        <end position="393"/>
    </location>
</feature>
<name>A0A9J6F842_RHIMP</name>
<evidence type="ECO:0000259" key="9">
    <source>
        <dbReference type="PROSITE" id="PS51842"/>
    </source>
</evidence>
<keyword evidence="3" id="KW-0539">Nucleus</keyword>
<evidence type="ECO:0000256" key="4">
    <source>
        <dbReference type="ARBA" id="ARBA00024186"/>
    </source>
</evidence>
<feature type="compositionally biased region" description="Low complexity" evidence="7">
    <location>
        <begin position="1"/>
        <end position="23"/>
    </location>
</feature>
<dbReference type="SUPFAM" id="SSF64593">
    <property type="entry name" value="Intermediate filament protein, coiled coil region"/>
    <property type="match status" value="2"/>
</dbReference>
<protein>
    <recommendedName>
        <fullName evidence="12">Nuclear envelope protein</fullName>
    </recommendedName>
</protein>
<dbReference type="PROSITE" id="PS00226">
    <property type="entry name" value="IF_ROD_1"/>
    <property type="match status" value="1"/>
</dbReference>
<dbReference type="GO" id="GO:0051664">
    <property type="term" value="P:nuclear pore localization"/>
    <property type="evidence" value="ECO:0007669"/>
    <property type="project" value="TreeGrafter"/>
</dbReference>
<keyword evidence="2 6" id="KW-0175">Coiled coil</keyword>
<dbReference type="InterPro" id="IPR036415">
    <property type="entry name" value="Lamin_tail_dom_sf"/>
</dbReference>
<evidence type="ECO:0000256" key="6">
    <source>
        <dbReference type="SAM" id="Coils"/>
    </source>
</evidence>
<feature type="region of interest" description="Disordered" evidence="7">
    <location>
        <begin position="416"/>
        <end position="437"/>
    </location>
</feature>
<evidence type="ECO:0000313" key="10">
    <source>
        <dbReference type="EMBL" id="KAH8042521.1"/>
    </source>
</evidence>
<sequence>MATRSVRKTVVTTTTSSHSASTSQDRGDNEENPAAGFQTPQDGGRGRQDRRSRSPLSQSRFTRIQEKNELANLNDRLAAYIDRVRELETENSRLTKQIETSQETRTREVTSVKNLYERELAEARRAVDDTANERARLQLEAKKWQTDAEALQAKLNKREREWSTAERRATTLESQVVDLQGRLNQALTQLKEAENERDALAKELERVKKELQDQILRCTDLSNRAKTLNEQLDFQKSLYEKELQEVRIVKQTEITEIDGRLKENYERKLADTLQELREQYESQMQLNREEMQSIYETKMRDLQELLDRRSSDSSVTRDELHTYKTRLDGVKSRIAELESLNQSLSSRVRDLEQLLEQERDWNTRAMMAKDEEISRLRSEIEQQLREYQDLLDIKVALDLEIAAYRKLLEGEETRLNITPSSSPTSSEMFVTPHRGTKRKRTFMSHREEQSNSDAQVTASAKGELEISDHCIDGRYVTIHNKGTKEVPLAGWQVHSKSGNDEFTFKFHRTHVIKPGASITIWSPDCGVTHNPPSDLVMRTTKWPKGEQKRTALLSSEGEEVATRESHRRQFSRLSERSSGIGGASGFRSDHIFHDSGSFGWYACCTAGYKQHALKHWN</sequence>
<dbReference type="Pfam" id="PF00932">
    <property type="entry name" value="LTD"/>
    <property type="match status" value="1"/>
</dbReference>
<evidence type="ECO:0000256" key="7">
    <source>
        <dbReference type="SAM" id="MobiDB-lite"/>
    </source>
</evidence>
<dbReference type="GO" id="GO:0007097">
    <property type="term" value="P:nuclear migration"/>
    <property type="evidence" value="ECO:0007669"/>
    <property type="project" value="TreeGrafter"/>
</dbReference>
<feature type="domain" description="LTD" evidence="8">
    <location>
        <begin position="452"/>
        <end position="568"/>
    </location>
</feature>
<dbReference type="Gene3D" id="1.20.5.500">
    <property type="entry name" value="Single helix bin"/>
    <property type="match status" value="1"/>
</dbReference>
<dbReference type="PANTHER" id="PTHR45721">
    <property type="entry name" value="LAMIN DM0-RELATED"/>
    <property type="match status" value="1"/>
</dbReference>
<dbReference type="GO" id="GO:0005638">
    <property type="term" value="C:lamin filament"/>
    <property type="evidence" value="ECO:0007669"/>
    <property type="project" value="UniProtKB-ARBA"/>
</dbReference>
<dbReference type="Proteomes" id="UP000821866">
    <property type="component" value="Chromosome 1"/>
</dbReference>
<comment type="subcellular location">
    <subcellularLocation>
        <location evidence="4">Nucleus lamina</location>
    </subcellularLocation>
</comment>
<evidence type="ECO:0000313" key="11">
    <source>
        <dbReference type="Proteomes" id="UP000821866"/>
    </source>
</evidence>
<gene>
    <name evidence="10" type="ORF">HPB51_023849</name>
</gene>
<dbReference type="Gene3D" id="2.60.40.1260">
    <property type="entry name" value="Lamin Tail domain"/>
    <property type="match status" value="1"/>
</dbReference>
<dbReference type="FunFam" id="1.20.5.170:FF:000058">
    <property type="entry name" value="Intermediate filament protein B"/>
    <property type="match status" value="1"/>
</dbReference>
<dbReference type="GO" id="GO:0031507">
    <property type="term" value="P:heterochromatin formation"/>
    <property type="evidence" value="ECO:0007669"/>
    <property type="project" value="UniProtKB-ARBA"/>
</dbReference>
<dbReference type="GO" id="GO:0005200">
    <property type="term" value="F:structural constituent of cytoskeleton"/>
    <property type="evidence" value="ECO:0007669"/>
    <property type="project" value="UniProtKB-ARBA"/>
</dbReference>
<accession>A0A9J6F842</accession>
<dbReference type="PROSITE" id="PS51841">
    <property type="entry name" value="LTD"/>
    <property type="match status" value="1"/>
</dbReference>
<comment type="caution">
    <text evidence="10">The sequence shown here is derived from an EMBL/GenBank/DDBJ whole genome shotgun (WGS) entry which is preliminary data.</text>
</comment>
<reference evidence="10" key="2">
    <citation type="submission" date="2021-09" db="EMBL/GenBank/DDBJ databases">
        <authorList>
            <person name="Jia N."/>
            <person name="Wang J."/>
            <person name="Shi W."/>
            <person name="Du L."/>
            <person name="Sun Y."/>
            <person name="Zhan W."/>
            <person name="Jiang J."/>
            <person name="Wang Q."/>
            <person name="Zhang B."/>
            <person name="Ji P."/>
            <person name="Sakyi L.B."/>
            <person name="Cui X."/>
            <person name="Yuan T."/>
            <person name="Jiang B."/>
            <person name="Yang W."/>
            <person name="Lam T.T.-Y."/>
            <person name="Chang Q."/>
            <person name="Ding S."/>
            <person name="Wang X."/>
            <person name="Zhu J."/>
            <person name="Ruan X."/>
            <person name="Zhao L."/>
            <person name="Wei J."/>
            <person name="Que T."/>
            <person name="Du C."/>
            <person name="Cheng J."/>
            <person name="Dai P."/>
            <person name="Han X."/>
            <person name="Huang E."/>
            <person name="Gao Y."/>
            <person name="Liu J."/>
            <person name="Shao H."/>
            <person name="Ye R."/>
            <person name="Li L."/>
            <person name="Wei W."/>
            <person name="Wang X."/>
            <person name="Wang C."/>
            <person name="Huo Q."/>
            <person name="Li W."/>
            <person name="Guo W."/>
            <person name="Chen H."/>
            <person name="Chen S."/>
            <person name="Zhou L."/>
            <person name="Zhou L."/>
            <person name="Ni X."/>
            <person name="Tian J."/>
            <person name="Zhou Y."/>
            <person name="Sheng Y."/>
            <person name="Liu T."/>
            <person name="Pan Y."/>
            <person name="Xia L."/>
            <person name="Li J."/>
            <person name="Zhao F."/>
            <person name="Cao W."/>
        </authorList>
    </citation>
    <scope>NUCLEOTIDE SEQUENCE</scope>
    <source>
        <strain evidence="10">Rmic-2018</strain>
        <tissue evidence="10">Larvae</tissue>
    </source>
</reference>
<evidence type="ECO:0000256" key="5">
    <source>
        <dbReference type="RuleBase" id="RU000685"/>
    </source>
</evidence>
<dbReference type="InterPro" id="IPR039008">
    <property type="entry name" value="IF_rod_dom"/>
</dbReference>
<evidence type="ECO:0000259" key="8">
    <source>
        <dbReference type="PROSITE" id="PS51841"/>
    </source>
</evidence>
<dbReference type="GO" id="GO:0007112">
    <property type="term" value="P:male meiosis cytokinesis"/>
    <property type="evidence" value="ECO:0007669"/>
    <property type="project" value="UniProtKB-ARBA"/>
</dbReference>
<dbReference type="EMBL" id="JABSTU010000001">
    <property type="protein sequence ID" value="KAH8042521.1"/>
    <property type="molecule type" value="Genomic_DNA"/>
</dbReference>
<organism evidence="10 11">
    <name type="scientific">Rhipicephalus microplus</name>
    <name type="common">Cattle tick</name>
    <name type="synonym">Boophilus microplus</name>
    <dbReference type="NCBI Taxonomy" id="6941"/>
    <lineage>
        <taxon>Eukaryota</taxon>
        <taxon>Metazoa</taxon>
        <taxon>Ecdysozoa</taxon>
        <taxon>Arthropoda</taxon>
        <taxon>Chelicerata</taxon>
        <taxon>Arachnida</taxon>
        <taxon>Acari</taxon>
        <taxon>Parasitiformes</taxon>
        <taxon>Ixodida</taxon>
        <taxon>Ixodoidea</taxon>
        <taxon>Ixodidae</taxon>
        <taxon>Rhipicephalinae</taxon>
        <taxon>Rhipicephalus</taxon>
        <taxon>Boophilus</taxon>
    </lineage>
</organism>
<dbReference type="Gene3D" id="1.20.5.1160">
    <property type="entry name" value="Vasodilator-stimulated phosphoprotein"/>
    <property type="match status" value="2"/>
</dbReference>
<dbReference type="Gene3D" id="1.20.5.170">
    <property type="match status" value="1"/>
</dbReference>
<dbReference type="InterPro" id="IPR001322">
    <property type="entry name" value="Lamin_tail_dom"/>
</dbReference>
<keyword evidence="11" id="KW-1185">Reference proteome</keyword>
<reference evidence="10" key="1">
    <citation type="journal article" date="2020" name="Cell">
        <title>Large-Scale Comparative Analyses of Tick Genomes Elucidate Their Genetic Diversity and Vector Capacities.</title>
        <authorList>
            <consortium name="Tick Genome and Microbiome Consortium (TIGMIC)"/>
            <person name="Jia N."/>
            <person name="Wang J."/>
            <person name="Shi W."/>
            <person name="Du L."/>
            <person name="Sun Y."/>
            <person name="Zhan W."/>
            <person name="Jiang J.F."/>
            <person name="Wang Q."/>
            <person name="Zhang B."/>
            <person name="Ji P."/>
            <person name="Bell-Sakyi L."/>
            <person name="Cui X.M."/>
            <person name="Yuan T.T."/>
            <person name="Jiang B.G."/>
            <person name="Yang W.F."/>
            <person name="Lam T.T."/>
            <person name="Chang Q.C."/>
            <person name="Ding S.J."/>
            <person name="Wang X.J."/>
            <person name="Zhu J.G."/>
            <person name="Ruan X.D."/>
            <person name="Zhao L."/>
            <person name="Wei J.T."/>
            <person name="Ye R.Z."/>
            <person name="Que T.C."/>
            <person name="Du C.H."/>
            <person name="Zhou Y.H."/>
            <person name="Cheng J.X."/>
            <person name="Dai P.F."/>
            <person name="Guo W.B."/>
            <person name="Han X.H."/>
            <person name="Huang E.J."/>
            <person name="Li L.F."/>
            <person name="Wei W."/>
            <person name="Gao Y.C."/>
            <person name="Liu J.Z."/>
            <person name="Shao H.Z."/>
            <person name="Wang X."/>
            <person name="Wang C.C."/>
            <person name="Yang T.C."/>
            <person name="Huo Q.B."/>
            <person name="Li W."/>
            <person name="Chen H.Y."/>
            <person name="Chen S.E."/>
            <person name="Zhou L.G."/>
            <person name="Ni X.B."/>
            <person name="Tian J.H."/>
            <person name="Sheng Y."/>
            <person name="Liu T."/>
            <person name="Pan Y.S."/>
            <person name="Xia L.Y."/>
            <person name="Li J."/>
            <person name="Zhao F."/>
            <person name="Cao W.C."/>
        </authorList>
    </citation>
    <scope>NUCLEOTIDE SEQUENCE</scope>
    <source>
        <strain evidence="10">Rmic-2018</strain>
    </source>
</reference>
<feature type="compositionally biased region" description="Polar residues" evidence="7">
    <location>
        <begin position="416"/>
        <end position="428"/>
    </location>
</feature>
<dbReference type="VEuPathDB" id="VectorBase:LOC119187105"/>
<dbReference type="GO" id="GO:0090435">
    <property type="term" value="P:protein localization to nuclear envelope"/>
    <property type="evidence" value="ECO:0007669"/>
    <property type="project" value="TreeGrafter"/>
</dbReference>
<feature type="domain" description="IF rod" evidence="9">
    <location>
        <begin position="66"/>
        <end position="415"/>
    </location>
</feature>
<comment type="similarity">
    <text evidence="5">Belongs to the intermediate filament family.</text>
</comment>
<feature type="region of interest" description="Disordered" evidence="7">
    <location>
        <begin position="1"/>
        <end position="59"/>
    </location>
</feature>
<dbReference type="AlphaFoldDB" id="A0A9J6F842"/>
<dbReference type="Pfam" id="PF00038">
    <property type="entry name" value="Filament"/>
    <property type="match status" value="1"/>
</dbReference>
<dbReference type="GO" id="GO:0006998">
    <property type="term" value="P:nuclear envelope organization"/>
    <property type="evidence" value="ECO:0007669"/>
    <property type="project" value="TreeGrafter"/>
</dbReference>